<dbReference type="InterPro" id="IPR023753">
    <property type="entry name" value="FAD/NAD-binding_dom"/>
</dbReference>
<sequence>MTKQKIVVVGAGYAGVSATKFLAKKLKKDSDVEITLIDRHSYHTMMTELHEVAGGRVEPSAIQYDLQRLFSRKKNVNLVTDTVTGIDKDKKVVQTKLGSYEFDQLIIGMGGEPNDFGTPGVKEHGFTLWSFENALKIREHILETVEKAAIEPDPEVRKAMLTFVVCGSGFTGIEMVGELIDWKDRLAKEFKLDPSEFTLMVVEAMPTILNMLSRNDAAKAERYLEKKNVQLLLNAPIVEVAADHIKLKDGSSVATHTLIWTAGVKATSDAADFGLESARGNRLIANEFMQAKGYEDKNIYIVGDLVYYEEFPETPTPQIVQAAEQTGHTAAANIVADIKGAEKHKFKGNYQGFMVSVGSKWGVANLFDKIHLSGFLAIIMKHIVNLKYFFDIRSGYYMFQYTMHEFFHIKDDRNVTRGHSSRYGNVLWSVPLRVFYGTVWLVESMKKIVGTGDYLKPSTWFGEGSWFTDKVAFPFPWLQEQVTTGASAAGGGAEATETTAKAAQFGLSYAYGEEPMQVFDHMPKWFESVMKFMMPNQEVALFMQKFMTIVEVLIALALIAGLFTWLSSAATIGLTIAFCLSGMFYWVNIWFIFVAFALMNGSGRALGLDRWVIPWLQRKLGKWWYGTPKSRYGNK</sequence>
<evidence type="ECO:0000256" key="7">
    <source>
        <dbReference type="ARBA" id="ARBA00047599"/>
    </source>
</evidence>
<feature type="transmembrane region" description="Helical" evidence="8">
    <location>
        <begin position="546"/>
        <end position="566"/>
    </location>
</feature>
<keyword evidence="8" id="KW-0472">Membrane</keyword>
<keyword evidence="3" id="KW-0285">Flavoprotein</keyword>
<dbReference type="PATRIC" id="fig|903983.4.peg.1566"/>
<dbReference type="OrthoDB" id="9781621at2"/>
<evidence type="ECO:0000313" key="11">
    <source>
        <dbReference type="Proteomes" id="UP000094764"/>
    </source>
</evidence>
<dbReference type="PANTHER" id="PTHR43706">
    <property type="entry name" value="NADH DEHYDROGENASE"/>
    <property type="match status" value="1"/>
</dbReference>
<dbReference type="GO" id="GO:0050136">
    <property type="term" value="F:NADH dehydrogenase (quinone) (non-electrogenic) activity"/>
    <property type="evidence" value="ECO:0007669"/>
    <property type="project" value="UniProtKB-EC"/>
</dbReference>
<reference evidence="11" key="1">
    <citation type="submission" date="2016-09" db="EMBL/GenBank/DDBJ databases">
        <authorList>
            <person name="Gulvik C.A."/>
        </authorList>
    </citation>
    <scope>NUCLEOTIDE SEQUENCE [LARGE SCALE GENOMIC DNA]</scope>
    <source>
        <strain evidence="11">LMG 26306</strain>
    </source>
</reference>
<feature type="transmembrane region" description="Helical" evidence="8">
    <location>
        <begin position="572"/>
        <end position="598"/>
    </location>
</feature>
<feature type="domain" description="FAD/NAD(P)-binding" evidence="9">
    <location>
        <begin position="5"/>
        <end position="327"/>
    </location>
</feature>
<evidence type="ECO:0000256" key="1">
    <source>
        <dbReference type="ARBA" id="ARBA00005272"/>
    </source>
</evidence>
<accession>A0A1E5GQU9</accession>
<name>A0A1E5GQU9_9ENTE</name>
<keyword evidence="8" id="KW-0812">Transmembrane</keyword>
<evidence type="ECO:0000256" key="3">
    <source>
        <dbReference type="ARBA" id="ARBA00022630"/>
    </source>
</evidence>
<dbReference type="AlphaFoldDB" id="A0A1E5GQU9"/>
<dbReference type="SUPFAM" id="SSF51905">
    <property type="entry name" value="FAD/NAD(P)-binding domain"/>
    <property type="match status" value="2"/>
</dbReference>
<keyword evidence="11" id="KW-1185">Reference proteome</keyword>
<proteinExistence type="inferred from homology"/>
<evidence type="ECO:0000256" key="2">
    <source>
        <dbReference type="ARBA" id="ARBA00012637"/>
    </source>
</evidence>
<comment type="similarity">
    <text evidence="1">Belongs to the NADH dehydrogenase family.</text>
</comment>
<comment type="caution">
    <text evidence="10">The sequence shown here is derived from an EMBL/GenBank/DDBJ whole genome shotgun (WGS) entry which is preliminary data.</text>
</comment>
<keyword evidence="5" id="KW-0560">Oxidoreductase</keyword>
<dbReference type="PRINTS" id="PR00368">
    <property type="entry name" value="FADPNR"/>
</dbReference>
<dbReference type="EC" id="1.6.5.9" evidence="2"/>
<dbReference type="InterPro" id="IPR036188">
    <property type="entry name" value="FAD/NAD-bd_sf"/>
</dbReference>
<keyword evidence="6" id="KW-0520">NAD</keyword>
<dbReference type="Gene3D" id="3.50.50.100">
    <property type="match status" value="1"/>
</dbReference>
<evidence type="ECO:0000256" key="8">
    <source>
        <dbReference type="SAM" id="Phobius"/>
    </source>
</evidence>
<dbReference type="InterPro" id="IPR045024">
    <property type="entry name" value="NDH-2"/>
</dbReference>
<keyword evidence="4" id="KW-0274">FAD</keyword>
<protein>
    <recommendedName>
        <fullName evidence="2">NADH:ubiquinone reductase (non-electrogenic)</fullName>
        <ecNumber evidence="2">1.6.5.9</ecNumber>
    </recommendedName>
</protein>
<organism evidence="10 11">
    <name type="scientific">Enterococcus quebecensis</name>
    <dbReference type="NCBI Taxonomy" id="903983"/>
    <lineage>
        <taxon>Bacteria</taxon>
        <taxon>Bacillati</taxon>
        <taxon>Bacillota</taxon>
        <taxon>Bacilli</taxon>
        <taxon>Lactobacillales</taxon>
        <taxon>Enterococcaceae</taxon>
        <taxon>Enterococcus</taxon>
    </lineage>
</organism>
<dbReference type="PANTHER" id="PTHR43706:SF47">
    <property type="entry name" value="EXTERNAL NADH-UBIQUINONE OXIDOREDUCTASE 1, MITOCHONDRIAL-RELATED"/>
    <property type="match status" value="1"/>
</dbReference>
<evidence type="ECO:0000256" key="6">
    <source>
        <dbReference type="ARBA" id="ARBA00023027"/>
    </source>
</evidence>
<dbReference type="STRING" id="903983.BCR23_09665"/>
<evidence type="ECO:0000313" key="10">
    <source>
        <dbReference type="EMBL" id="OEG15098.1"/>
    </source>
</evidence>
<dbReference type="RefSeq" id="WP_069635591.1">
    <property type="nucleotide sequence ID" value="NZ_JXKZ01000022.1"/>
</dbReference>
<gene>
    <name evidence="10" type="ORF">BCR23_09665</name>
</gene>
<dbReference type="EMBL" id="MIKB01000016">
    <property type="protein sequence ID" value="OEG15098.1"/>
    <property type="molecule type" value="Genomic_DNA"/>
</dbReference>
<dbReference type="Pfam" id="PF07992">
    <property type="entry name" value="Pyr_redox_2"/>
    <property type="match status" value="1"/>
</dbReference>
<comment type="catalytic activity">
    <reaction evidence="7">
        <text>a quinone + NADH + H(+) = a quinol + NAD(+)</text>
        <dbReference type="Rhea" id="RHEA:46160"/>
        <dbReference type="ChEBI" id="CHEBI:15378"/>
        <dbReference type="ChEBI" id="CHEBI:24646"/>
        <dbReference type="ChEBI" id="CHEBI:57540"/>
        <dbReference type="ChEBI" id="CHEBI:57945"/>
        <dbReference type="ChEBI" id="CHEBI:132124"/>
        <dbReference type="EC" id="1.6.5.9"/>
    </reaction>
</comment>
<evidence type="ECO:0000259" key="9">
    <source>
        <dbReference type="Pfam" id="PF07992"/>
    </source>
</evidence>
<evidence type="ECO:0000256" key="5">
    <source>
        <dbReference type="ARBA" id="ARBA00023002"/>
    </source>
</evidence>
<dbReference type="Proteomes" id="UP000094764">
    <property type="component" value="Unassembled WGS sequence"/>
</dbReference>
<keyword evidence="8" id="KW-1133">Transmembrane helix</keyword>
<evidence type="ECO:0000256" key="4">
    <source>
        <dbReference type="ARBA" id="ARBA00022827"/>
    </source>
</evidence>